<dbReference type="Proteomes" id="UP000830395">
    <property type="component" value="Chromosome 23"/>
</dbReference>
<evidence type="ECO:0000313" key="2">
    <source>
        <dbReference type="Proteomes" id="UP000830395"/>
    </source>
</evidence>
<evidence type="ECO:0000313" key="1">
    <source>
        <dbReference type="EMBL" id="MCJ8746144.1"/>
    </source>
</evidence>
<gene>
    <name evidence="1" type="ORF">PDJAM_G00138490</name>
</gene>
<dbReference type="EMBL" id="CM040997">
    <property type="protein sequence ID" value="MCJ8746144.1"/>
    <property type="molecule type" value="Genomic_DNA"/>
</dbReference>
<protein>
    <submittedName>
        <fullName evidence="1">Uncharacterized protein</fullName>
    </submittedName>
</protein>
<proteinExistence type="predicted"/>
<organism evidence="1 2">
    <name type="scientific">Pangasius djambal</name>
    <dbReference type="NCBI Taxonomy" id="1691987"/>
    <lineage>
        <taxon>Eukaryota</taxon>
        <taxon>Metazoa</taxon>
        <taxon>Chordata</taxon>
        <taxon>Craniata</taxon>
        <taxon>Vertebrata</taxon>
        <taxon>Euteleostomi</taxon>
        <taxon>Actinopterygii</taxon>
        <taxon>Neopterygii</taxon>
        <taxon>Teleostei</taxon>
        <taxon>Ostariophysi</taxon>
        <taxon>Siluriformes</taxon>
        <taxon>Pangasiidae</taxon>
        <taxon>Pangasius</taxon>
    </lineage>
</organism>
<keyword evidence="2" id="KW-1185">Reference proteome</keyword>
<name>A0ACC5ZE93_9TELE</name>
<accession>A0ACC5ZE93</accession>
<reference evidence="1" key="1">
    <citation type="submission" date="2020-02" db="EMBL/GenBank/DDBJ databases">
        <title>Genome sequencing of the panga catfish, Pangasius djambal.</title>
        <authorList>
            <person name="Wen M."/>
            <person name="Zahm M."/>
            <person name="Roques C."/>
            <person name="Cabau C."/>
            <person name="Klopp C."/>
            <person name="Donnadieu C."/>
            <person name="Jouanno E."/>
            <person name="Avarre J.-C."/>
            <person name="Campet M."/>
            <person name="Ha T."/>
            <person name="Dugue R."/>
            <person name="Lampietro C."/>
            <person name="Louis A."/>
            <person name="Herpin A."/>
            <person name="Echchiki A."/>
            <person name="Berthelot C."/>
            <person name="Parey E."/>
            <person name="Roest-Crollius H."/>
            <person name="Braasch I."/>
            <person name="Postlethwait J.H."/>
            <person name="Bobe J."/>
            <person name="Montfort J."/>
            <person name="Bouchez O."/>
            <person name="Begum T."/>
            <person name="Schartl M."/>
            <person name="Gustiano R."/>
            <person name="Guiguen Y."/>
        </authorList>
    </citation>
    <scope>NUCLEOTIDE SEQUENCE</scope>
    <source>
        <strain evidence="1">Pdj_M5554</strain>
    </source>
</reference>
<sequence>MSSRNSPSGFNCKTSQRIRPVHQNKKQRTSRGCCKDASCRSEPLQGIVYKHTAFCVPKLLLSWRTADNSAEPRL</sequence>
<comment type="caution">
    <text evidence="1">The sequence shown here is derived from an EMBL/GenBank/DDBJ whole genome shotgun (WGS) entry which is preliminary data.</text>
</comment>